<dbReference type="InterPro" id="IPR003399">
    <property type="entry name" value="Mce/MlaD"/>
</dbReference>
<accession>A0A1Z1M2Y9</accession>
<organism evidence="3">
    <name type="scientific">Laurencieae sp</name>
    <dbReference type="NCBI Taxonomy" id="2007162"/>
    <lineage>
        <taxon>Eukaryota</taxon>
        <taxon>Rhodophyta</taxon>
        <taxon>Florideophyceae</taxon>
        <taxon>Rhodymeniophycidae</taxon>
        <taxon>Ceramiales</taxon>
        <taxon>Rhodomelaceae</taxon>
        <taxon>Laurencieae</taxon>
    </lineage>
</organism>
<feature type="domain" description="Mce/MlaD" evidence="2">
    <location>
        <begin position="43"/>
        <end position="118"/>
    </location>
</feature>
<dbReference type="AlphaFoldDB" id="A0A1Z1M2Y9"/>
<sequence length="222" mass="25757">MNSFFKFRHYYLFKYFNKSLSILISVLIILILTFSFGNVKKKRGYELFVEFNSAYGLKKGTNVNLRGVTVGYVYDISIQPNKVVVLIHINSLAILIPRNSLIEANQVGLFNDIVIDITSLDNFNYINYKSINPISSQCLKSSFMCSNFYVKGYKGLNYDDLIRATTRISQRFDDPRFFNLFYILLQNSVNISDEVISFISYMSCFFSSLTDLTFLVLLKYFL</sequence>
<proteinExistence type="predicted"/>
<dbReference type="Pfam" id="PF02470">
    <property type="entry name" value="MlaD"/>
    <property type="match status" value="1"/>
</dbReference>
<gene>
    <name evidence="3" type="primary">ycf22</name>
</gene>
<keyword evidence="1" id="KW-0472">Membrane</keyword>
<geneLocation type="chloroplast" evidence="3"/>
<evidence type="ECO:0000259" key="2">
    <source>
        <dbReference type="Pfam" id="PF02470"/>
    </source>
</evidence>
<keyword evidence="1" id="KW-1133">Transmembrane helix</keyword>
<dbReference type="PANTHER" id="PTHR34675">
    <property type="entry name" value="PROTEIN TRIGALACTOSYLDIACYLGLYCEROL 2, CHLOROPLASTIC"/>
    <property type="match status" value="1"/>
</dbReference>
<name>A0A1Z1M2Y9_9FLOR</name>
<keyword evidence="1" id="KW-0812">Transmembrane</keyword>
<reference evidence="3" key="1">
    <citation type="journal article" date="2017" name="J. Phycol.">
        <title>Analysis of chloroplast genomes and a supermatrix inform reclassification of the Rhodomelaceae (Rhodophyta).</title>
        <authorList>
            <person name="Diaz-Tapia P."/>
            <person name="Maggs C.A."/>
            <person name="West J.A."/>
            <person name="Verbruggen H."/>
        </authorList>
    </citation>
    <scope>NUCLEOTIDE SEQUENCE</scope>
    <source>
        <strain evidence="3">JFC1711</strain>
    </source>
</reference>
<dbReference type="PANTHER" id="PTHR34675:SF1">
    <property type="entry name" value="PROTEIN TRIGALACTOSYLDIACYLGLYCEROL 2, CHLOROPLASTIC"/>
    <property type="match status" value="1"/>
</dbReference>
<keyword evidence="3" id="KW-0934">Plastid</keyword>
<keyword evidence="3" id="KW-0150">Chloroplast</keyword>
<feature type="transmembrane region" description="Helical" evidence="1">
    <location>
        <begin position="20"/>
        <end position="39"/>
    </location>
</feature>
<evidence type="ECO:0000313" key="3">
    <source>
        <dbReference type="EMBL" id="ARW60154.1"/>
    </source>
</evidence>
<dbReference type="InterPro" id="IPR039342">
    <property type="entry name" value="TGD2-like"/>
</dbReference>
<evidence type="ECO:0000256" key="1">
    <source>
        <dbReference type="SAM" id="Phobius"/>
    </source>
</evidence>
<feature type="transmembrane region" description="Helical" evidence="1">
    <location>
        <begin position="198"/>
        <end position="221"/>
    </location>
</feature>
<dbReference type="EMBL" id="MF101412">
    <property type="protein sequence ID" value="ARW60154.1"/>
    <property type="molecule type" value="Genomic_DNA"/>
</dbReference>
<protein>
    <recommendedName>
        <fullName evidence="2">Mce/MlaD domain-containing protein</fullName>
    </recommendedName>
</protein>